<sequence>MNTISTEQKYICKKCPSNNCDDCGPWEDTNSETFKRIKQIHKDHPGWQQGDLESDSFDSAIDYVSKSVTDAEKIANKKNIQREKEIGSPIKQIEHYLNSIVKDDKKLVKKLLRVSLSAYTRDPLNLGIMAPTSEGKTYATVQVTNLFPKDDVIFVGRMSPTALIHQKGILVDKNGVQVDYRIRKIDEEIKNNPVKKGELKKEKDEILKGAKNLVDLTGKILVFVEPPDIKLWDIIKPILSHDKNELEFRTTQSDGSLIVKETIIRGFPAVIFCSAKNEKKDRIWDEIETRFDISSPNTSVEKYKQANRFTALKMGTPSLAKGMISNVEDEKFARYHIRRIKDSMIKLTKNNKNPVWNSFNGIIGEIFPSNDGISMRNLQRLMSYANVESLINSDRNPKIQFKSGDEYEQIVVTTIDDIDSVVDIIGDVSEIPPDKINFFNDVFVPALKETVDEWVTTDVLSEKYMQVYHKDTTPKKILETYVKPLDEDYGILESKINPDNKKQYLYRVSIKPNVNSYSYIPEAIIEESKNHPSFVKEGIEELEEFSNEELEFDSVLDKEGGPLSKDKLQEIITEREIQSKVFEKTEE</sequence>
<dbReference type="AlphaFoldDB" id="K0BGI6"/>
<gene>
    <name evidence="1" type="ORF">NSED_07895</name>
</gene>
<keyword evidence="2" id="KW-1185">Reference proteome</keyword>
<name>K0BGI6_9ARCH</name>
<dbReference type="RefSeq" id="WP_014965741.1">
    <property type="nucleotide sequence ID" value="NC_018656.1"/>
</dbReference>
<reference evidence="1 2" key="1">
    <citation type="journal article" date="2012" name="J. Bacteriol.">
        <title>Draft Genome Sequence of an Ammonia-Oxidizing Archaeon, "Candidatus Nitrosopumilus sediminis" AR2, from Svalbard in the Arctic Circle.</title>
        <authorList>
            <person name="Park S.J."/>
            <person name="Kim J.G."/>
            <person name="Jung M.Y."/>
            <person name="Kim S.J."/>
            <person name="Cha I.T."/>
            <person name="Ghai R."/>
            <person name="Martin-Cuadrado A.B."/>
            <person name="Rodriguez-Valera F."/>
            <person name="Rhee S.K."/>
        </authorList>
    </citation>
    <scope>NUCLEOTIDE SEQUENCE [LARGE SCALE GENOMIC DNA]</scope>
    <source>
        <strain evidence="1 2">AR2</strain>
    </source>
</reference>
<proteinExistence type="predicted"/>
<dbReference type="OrthoDB" id="12336at2157"/>
<dbReference type="EMBL" id="CP003843">
    <property type="protein sequence ID" value="AFS83371.1"/>
    <property type="molecule type" value="Genomic_DNA"/>
</dbReference>
<protein>
    <submittedName>
        <fullName evidence="1">Uncharacterized protein</fullName>
    </submittedName>
</protein>
<dbReference type="HOGENOM" id="CLU_464336_0_0_2"/>
<organism evidence="1 2">
    <name type="scientific">Candidatus Nitrosopumilus sediminis</name>
    <dbReference type="NCBI Taxonomy" id="1229909"/>
    <lineage>
        <taxon>Archaea</taxon>
        <taxon>Nitrososphaerota</taxon>
        <taxon>Nitrososphaeria</taxon>
        <taxon>Nitrosopumilales</taxon>
        <taxon>Nitrosopumilaceae</taxon>
        <taxon>Nitrosopumilus</taxon>
    </lineage>
</organism>
<dbReference type="PATRIC" id="fig|1229909.8.peg.1732"/>
<accession>K0BGI6</accession>
<dbReference type="KEGG" id="nir:NSED_07895"/>
<evidence type="ECO:0000313" key="2">
    <source>
        <dbReference type="Proteomes" id="UP000006100"/>
    </source>
</evidence>
<evidence type="ECO:0000313" key="1">
    <source>
        <dbReference type="EMBL" id="AFS83371.1"/>
    </source>
</evidence>
<dbReference type="Proteomes" id="UP000006100">
    <property type="component" value="Chromosome"/>
</dbReference>
<dbReference type="GeneID" id="13698336"/>